<gene>
    <name evidence="7" type="ordered locus">Ccur_10730</name>
</gene>
<comment type="subcellular location">
    <subcellularLocation>
        <location evidence="1">Membrane</location>
        <topology evidence="1">Multi-pass membrane protein</topology>
    </subcellularLocation>
</comment>
<evidence type="ECO:0000256" key="5">
    <source>
        <dbReference type="SAM" id="Phobius"/>
    </source>
</evidence>
<dbReference type="KEGG" id="ccu:Ccur_10730"/>
<feature type="transmembrane region" description="Helical" evidence="5">
    <location>
        <begin position="12"/>
        <end position="31"/>
    </location>
</feature>
<keyword evidence="4 5" id="KW-0472">Membrane</keyword>
<keyword evidence="2 5" id="KW-0812">Transmembrane</keyword>
<protein>
    <submittedName>
        <fullName evidence="7">ABC-2 type transporter</fullName>
    </submittedName>
</protein>
<keyword evidence="3 5" id="KW-1133">Transmembrane helix</keyword>
<feature type="transmembrane region" description="Helical" evidence="5">
    <location>
        <begin position="236"/>
        <end position="259"/>
    </location>
</feature>
<evidence type="ECO:0000256" key="2">
    <source>
        <dbReference type="ARBA" id="ARBA00022692"/>
    </source>
</evidence>
<reference evidence="7 8" key="1">
    <citation type="journal article" date="2009" name="Stand. Genomic Sci.">
        <title>Complete genome sequence of Cryptobacterium curtum type strain (12-3).</title>
        <authorList>
            <person name="Mavrommatis K."/>
            <person name="Pukall R."/>
            <person name="Rohde C."/>
            <person name="Chen F."/>
            <person name="Sims D."/>
            <person name="Brettin T."/>
            <person name="Kuske C."/>
            <person name="Detter J.C."/>
            <person name="Han C."/>
            <person name="Lapidus A."/>
            <person name="Copeland A."/>
            <person name="Glavina Del Rio T."/>
            <person name="Nolan M."/>
            <person name="Lucas S."/>
            <person name="Tice H."/>
            <person name="Cheng J.F."/>
            <person name="Bruce D."/>
            <person name="Goodwin L."/>
            <person name="Pitluck S."/>
            <person name="Ovchinnikova G."/>
            <person name="Pati A."/>
            <person name="Ivanova N."/>
            <person name="Chen A."/>
            <person name="Palaniappan K."/>
            <person name="Chain P."/>
            <person name="D'haeseleer P."/>
            <person name="Goker M."/>
            <person name="Bristow J."/>
            <person name="Eisen J.A."/>
            <person name="Markowitz V."/>
            <person name="Hugenholtz P."/>
            <person name="Rohde M."/>
            <person name="Klenk H.P."/>
            <person name="Kyrpides N.C."/>
        </authorList>
    </citation>
    <scope>NUCLEOTIDE SEQUENCE [LARGE SCALE GENOMIC DNA]</scope>
    <source>
        <strain evidence="8">ATCC 700683 / DSM 15641 / 12-3</strain>
    </source>
</reference>
<sequence>MHVFRTALKIVAAHRLYILIYLVLMSMFGLFTGQPSTGATDQNTNSAPTVAVIDRDGSTISHGVTTYLESVGTIQTVADTKRALQDATAQGTIQYILIIPQGYGSALEQAATSGENAPALETIVSYKSAEGSLMDARTEAYLNQIYNQIAIAQSSPAEAVASAQETMAQAAEVKSIEQDTTPLPNNLIIFLRFSIYPIFAFSVIAISVFMTALNRREVAGRLRATSLTGFSRGTQVFFACLAVGIIGWAWITAVGFGYFQNDIAAQALPLFAVAAAALLAYAITSASIGFLLGQLGLDERIANAIANIFGMVLSFLAGAWVPVEYLPDAVVAVSHFTPGYWVSQAIGGTQYVTSISFEALSPLFADCGICLLFAAALFAVGLAVGRTKASSAV</sequence>
<dbReference type="Proteomes" id="UP000000954">
    <property type="component" value="Chromosome"/>
</dbReference>
<dbReference type="OrthoDB" id="3190494at2"/>
<dbReference type="PANTHER" id="PTHR43027">
    <property type="entry name" value="DOXORUBICIN RESISTANCE ABC TRANSPORTER PERMEASE PROTEIN DRRC-RELATED"/>
    <property type="match status" value="1"/>
</dbReference>
<name>C7MPC4_CRYCD</name>
<dbReference type="EMBL" id="CP001682">
    <property type="protein sequence ID" value="ACU94764.1"/>
    <property type="molecule type" value="Genomic_DNA"/>
</dbReference>
<feature type="transmembrane region" description="Helical" evidence="5">
    <location>
        <begin position="304"/>
        <end position="323"/>
    </location>
</feature>
<feature type="transmembrane region" description="Helical" evidence="5">
    <location>
        <begin position="193"/>
        <end position="215"/>
    </location>
</feature>
<evidence type="ECO:0000259" key="6">
    <source>
        <dbReference type="Pfam" id="PF12698"/>
    </source>
</evidence>
<feature type="transmembrane region" description="Helical" evidence="5">
    <location>
        <begin position="363"/>
        <end position="384"/>
    </location>
</feature>
<dbReference type="GO" id="GO:0016020">
    <property type="term" value="C:membrane"/>
    <property type="evidence" value="ECO:0007669"/>
    <property type="project" value="UniProtKB-SubCell"/>
</dbReference>
<dbReference type="eggNOG" id="COG0842">
    <property type="taxonomic scope" value="Bacteria"/>
</dbReference>
<evidence type="ECO:0000256" key="4">
    <source>
        <dbReference type="ARBA" id="ARBA00023136"/>
    </source>
</evidence>
<proteinExistence type="predicted"/>
<feature type="domain" description="ABC-2 type transporter transmembrane" evidence="6">
    <location>
        <begin position="18"/>
        <end position="382"/>
    </location>
</feature>
<keyword evidence="8" id="KW-1185">Reference proteome</keyword>
<dbReference type="InterPro" id="IPR052902">
    <property type="entry name" value="ABC-2_transporter"/>
</dbReference>
<dbReference type="AlphaFoldDB" id="C7MPC4"/>
<accession>C7MPC4</accession>
<dbReference type="InterPro" id="IPR013525">
    <property type="entry name" value="ABC2_TM"/>
</dbReference>
<evidence type="ECO:0000256" key="3">
    <source>
        <dbReference type="ARBA" id="ARBA00022989"/>
    </source>
</evidence>
<evidence type="ECO:0000256" key="1">
    <source>
        <dbReference type="ARBA" id="ARBA00004141"/>
    </source>
</evidence>
<dbReference type="RefSeq" id="WP_012803449.1">
    <property type="nucleotide sequence ID" value="NC_013170.1"/>
</dbReference>
<dbReference type="GO" id="GO:0140359">
    <property type="term" value="F:ABC-type transporter activity"/>
    <property type="evidence" value="ECO:0007669"/>
    <property type="project" value="InterPro"/>
</dbReference>
<evidence type="ECO:0000313" key="8">
    <source>
        <dbReference type="Proteomes" id="UP000000954"/>
    </source>
</evidence>
<feature type="transmembrane region" description="Helical" evidence="5">
    <location>
        <begin position="271"/>
        <end position="292"/>
    </location>
</feature>
<dbReference type="HOGENOM" id="CLU_051632_0_0_11"/>
<organism evidence="7 8">
    <name type="scientific">Cryptobacterium curtum (strain ATCC 700683 / DSM 15641 / CCUG 43107 / 12-3)</name>
    <dbReference type="NCBI Taxonomy" id="469378"/>
    <lineage>
        <taxon>Bacteria</taxon>
        <taxon>Bacillati</taxon>
        <taxon>Actinomycetota</taxon>
        <taxon>Coriobacteriia</taxon>
        <taxon>Eggerthellales</taxon>
        <taxon>Eggerthellaceae</taxon>
        <taxon>Cryptobacterium</taxon>
    </lineage>
</organism>
<dbReference type="STRING" id="469378.Ccur_10730"/>
<dbReference type="PANTHER" id="PTHR43027:SF1">
    <property type="entry name" value="DOXORUBICIN RESISTANCE ABC TRANSPORTER PERMEASE PROTEIN DRRC-RELATED"/>
    <property type="match status" value="1"/>
</dbReference>
<dbReference type="Gene3D" id="3.40.1710.10">
    <property type="entry name" value="abc type-2 transporter like domain"/>
    <property type="match status" value="1"/>
</dbReference>
<evidence type="ECO:0000313" key="7">
    <source>
        <dbReference type="EMBL" id="ACU94764.1"/>
    </source>
</evidence>
<dbReference type="Pfam" id="PF12698">
    <property type="entry name" value="ABC2_membrane_3"/>
    <property type="match status" value="1"/>
</dbReference>